<dbReference type="InterPro" id="IPR011009">
    <property type="entry name" value="Kinase-like_dom_sf"/>
</dbReference>
<evidence type="ECO:0000256" key="5">
    <source>
        <dbReference type="ARBA" id="ARBA00022553"/>
    </source>
</evidence>
<dbReference type="FunFam" id="3.30.930.10:FF:000031">
    <property type="entry name" value="Eukaryotic translation initiation factor 2-alpha kinase 4"/>
    <property type="match status" value="1"/>
</dbReference>
<dbReference type="Gene3D" id="1.10.510.10">
    <property type="entry name" value="Transferase(Phosphotransferase) domain 1"/>
    <property type="match status" value="2"/>
</dbReference>
<evidence type="ECO:0000256" key="15">
    <source>
        <dbReference type="ARBA" id="ARBA00022990"/>
    </source>
</evidence>
<dbReference type="SMART" id="SM00220">
    <property type="entry name" value="S_TKc"/>
    <property type="match status" value="2"/>
</dbReference>
<keyword evidence="19" id="KW-0131">Cell cycle</keyword>
<keyword evidence="9 33" id="KW-0418">Kinase</keyword>
<evidence type="ECO:0000256" key="18">
    <source>
        <dbReference type="ARBA" id="ARBA00023159"/>
    </source>
</evidence>
<keyword evidence="11 28" id="KW-0067">ATP-binding</keyword>
<evidence type="ECO:0000256" key="16">
    <source>
        <dbReference type="ARBA" id="ARBA00023016"/>
    </source>
</evidence>
<dbReference type="InterPro" id="IPR045864">
    <property type="entry name" value="aa-tRNA-synth_II/BPL/LPL"/>
</dbReference>
<evidence type="ECO:0000256" key="29">
    <source>
        <dbReference type="PROSITE-ProRule" id="PRU10141"/>
    </source>
</evidence>
<dbReference type="InterPro" id="IPR006575">
    <property type="entry name" value="RWD_dom"/>
</dbReference>
<keyword evidence="18" id="KW-0010">Activator</keyword>
<dbReference type="PROSITE" id="PS00107">
    <property type="entry name" value="PROTEIN_KINASE_ATP"/>
    <property type="match status" value="1"/>
</dbReference>
<keyword evidence="8 28" id="KW-0547">Nucleotide-binding</keyword>
<dbReference type="GO" id="GO:0000049">
    <property type="term" value="F:tRNA binding"/>
    <property type="evidence" value="ECO:0007669"/>
    <property type="project" value="UniProtKB-KW"/>
</dbReference>
<keyword evidence="7" id="KW-0808">Transferase</keyword>
<dbReference type="FunFam" id="1.10.510.10:FF:000353">
    <property type="entry name" value="Eukaryotic translation initiation factor 2-alpha kinase 4"/>
    <property type="match status" value="1"/>
</dbReference>
<feature type="region of interest" description="Disordered" evidence="30">
    <location>
        <begin position="196"/>
        <end position="258"/>
    </location>
</feature>
<dbReference type="GO" id="GO:0005524">
    <property type="term" value="F:ATP binding"/>
    <property type="evidence" value="ECO:0007669"/>
    <property type="project" value="UniProtKB-UniRule"/>
</dbReference>
<dbReference type="InterPro" id="IPR016255">
    <property type="entry name" value="Gcn2"/>
</dbReference>
<dbReference type="CDD" id="cd14012">
    <property type="entry name" value="PK_eIF2AK_GCN2_rpt1"/>
    <property type="match status" value="1"/>
</dbReference>
<feature type="binding site" evidence="28">
    <location>
        <begin position="597"/>
        <end position="605"/>
    </location>
    <ligand>
        <name>ATP</name>
        <dbReference type="ChEBI" id="CHEBI:30616"/>
    </ligand>
</feature>
<gene>
    <name evidence="33" type="primary">EIF2AK4</name>
    <name evidence="33" type="ORF">AMEX_G17129</name>
</gene>
<dbReference type="EC" id="2.7.11.1" evidence="2"/>
<dbReference type="Pfam" id="PF00069">
    <property type="entry name" value="Pkinase"/>
    <property type="match status" value="3"/>
</dbReference>
<evidence type="ECO:0000256" key="12">
    <source>
        <dbReference type="ARBA" id="ARBA00022845"/>
    </source>
</evidence>
<dbReference type="FunFam" id="3.10.110.10:FF:000057">
    <property type="entry name" value="eukaryotic translation initiation factor 2-alpha kinase 4"/>
    <property type="match status" value="1"/>
</dbReference>
<evidence type="ECO:0000256" key="13">
    <source>
        <dbReference type="ARBA" id="ARBA00022884"/>
    </source>
</evidence>
<dbReference type="GO" id="GO:0007399">
    <property type="term" value="P:nervous system development"/>
    <property type="evidence" value="ECO:0007669"/>
    <property type="project" value="UniProtKB-KW"/>
</dbReference>
<evidence type="ECO:0000256" key="2">
    <source>
        <dbReference type="ARBA" id="ARBA00012513"/>
    </source>
</evidence>
<feature type="compositionally biased region" description="Basic residues" evidence="30">
    <location>
        <begin position="239"/>
        <end position="253"/>
    </location>
</feature>
<dbReference type="FunFam" id="3.30.200.20:FF:000308">
    <property type="entry name" value="Eukaryotic translation initiation factor 2-alpha kinase 4"/>
    <property type="match status" value="1"/>
</dbReference>
<feature type="compositionally biased region" description="Acidic residues" evidence="30">
    <location>
        <begin position="729"/>
        <end position="745"/>
    </location>
</feature>
<evidence type="ECO:0000256" key="26">
    <source>
        <dbReference type="ARBA" id="ARBA00083151"/>
    </source>
</evidence>
<dbReference type="GO" id="GO:0140469">
    <property type="term" value="P:GCN2-mediated signaling"/>
    <property type="evidence" value="ECO:0007669"/>
    <property type="project" value="UniProtKB-ARBA"/>
</dbReference>
<dbReference type="PROSITE" id="PS00108">
    <property type="entry name" value="PROTEIN_KINASE_ST"/>
    <property type="match status" value="1"/>
</dbReference>
<evidence type="ECO:0000256" key="27">
    <source>
        <dbReference type="PIRSR" id="PIRSR000660-1"/>
    </source>
</evidence>
<dbReference type="PROSITE" id="PS50908">
    <property type="entry name" value="RWD"/>
    <property type="match status" value="1"/>
</dbReference>
<keyword evidence="17" id="KW-0175">Coiled coil</keyword>
<evidence type="ECO:0000256" key="22">
    <source>
        <dbReference type="ARBA" id="ARBA00048679"/>
    </source>
</evidence>
<comment type="catalytic activity">
    <reaction evidence="22">
        <text>L-seryl-[protein] + ATP = O-phospho-L-seryl-[protein] + ADP + H(+)</text>
        <dbReference type="Rhea" id="RHEA:17989"/>
        <dbReference type="Rhea" id="RHEA-COMP:9863"/>
        <dbReference type="Rhea" id="RHEA-COMP:11604"/>
        <dbReference type="ChEBI" id="CHEBI:15378"/>
        <dbReference type="ChEBI" id="CHEBI:29999"/>
        <dbReference type="ChEBI" id="CHEBI:30616"/>
        <dbReference type="ChEBI" id="CHEBI:83421"/>
        <dbReference type="ChEBI" id="CHEBI:456216"/>
        <dbReference type="EC" id="2.7.11.1"/>
    </reaction>
</comment>
<dbReference type="InterPro" id="IPR008271">
    <property type="entry name" value="Ser/Thr_kinase_AS"/>
</dbReference>
<dbReference type="GO" id="GO:0000077">
    <property type="term" value="P:DNA damage checkpoint signaling"/>
    <property type="evidence" value="ECO:0007669"/>
    <property type="project" value="InterPro"/>
</dbReference>
<keyword evidence="15" id="KW-0007">Acetylation</keyword>
<dbReference type="InterPro" id="IPR016135">
    <property type="entry name" value="UBQ-conjugating_enzyme/RWD"/>
</dbReference>
<evidence type="ECO:0000256" key="21">
    <source>
        <dbReference type="ARBA" id="ARBA00047899"/>
    </source>
</evidence>
<dbReference type="PANTHER" id="PTHR11042:SF136">
    <property type="entry name" value="EIF-2-ALPHA KINASE GCN2"/>
    <property type="match status" value="1"/>
</dbReference>
<feature type="active site" description="Proton acceptor" evidence="27">
    <location>
        <position position="853"/>
    </location>
</feature>
<evidence type="ECO:0000256" key="9">
    <source>
        <dbReference type="ARBA" id="ARBA00022777"/>
    </source>
</evidence>
<dbReference type="InterPro" id="IPR036621">
    <property type="entry name" value="Anticodon-bd_dom_sf"/>
</dbReference>
<dbReference type="Pfam" id="PF05773">
    <property type="entry name" value="RWD"/>
    <property type="match status" value="1"/>
</dbReference>
<dbReference type="PIRSF" id="PIRSF000660">
    <property type="entry name" value="Ser/Thr_PK_GCN2"/>
    <property type="match status" value="1"/>
</dbReference>
<evidence type="ECO:0000313" key="34">
    <source>
        <dbReference type="Proteomes" id="UP000752171"/>
    </source>
</evidence>
<evidence type="ECO:0000256" key="17">
    <source>
        <dbReference type="ARBA" id="ARBA00023054"/>
    </source>
</evidence>
<keyword evidence="16" id="KW-0346">Stress response</keyword>
<evidence type="ECO:0000256" key="20">
    <source>
        <dbReference type="ARBA" id="ARBA00037982"/>
    </source>
</evidence>
<comment type="similarity">
    <text evidence="20">Belongs to the protein kinase superfamily. Ser/Thr protein kinase family. GCN2 subfamily.</text>
</comment>
<dbReference type="CDD" id="cd14046">
    <property type="entry name" value="STKc_EIF2AK4_GCN2_rpt2"/>
    <property type="match status" value="1"/>
</dbReference>
<dbReference type="SUPFAM" id="SSF52954">
    <property type="entry name" value="Class II aaRS ABD-related"/>
    <property type="match status" value="1"/>
</dbReference>
<dbReference type="SUPFAM" id="SSF56112">
    <property type="entry name" value="Protein kinase-like (PK-like)"/>
    <property type="match status" value="2"/>
</dbReference>
<evidence type="ECO:0000256" key="23">
    <source>
        <dbReference type="ARBA" id="ARBA00065481"/>
    </source>
</evidence>
<dbReference type="EMBL" id="JAICCE010000014">
    <property type="protein sequence ID" value="KAG9268185.1"/>
    <property type="molecule type" value="Genomic_DNA"/>
</dbReference>
<feature type="compositionally biased region" description="Basic and acidic residues" evidence="30">
    <location>
        <begin position="196"/>
        <end position="208"/>
    </location>
</feature>
<keyword evidence="6" id="KW-0820">tRNA-binding</keyword>
<sequence length="1660" mass="187392">MMMSSAPDSPPPVPEDYSLQQENELQALASIFAEDFQDIRLKHPWKVKRPPEVYLSLRPKGLSYGQECHVTVDLEVKCPPTYPDVPPEFELKNAKGLSNDKLQKLQSELTKQALERCGEVMIYELADFVQSFLTEHNVPPSRSFHEEMLKNQQRQQEKLALEEQQRIDQRRRQEEQMQNEILAEIQRREEERREEKRKKEMAKLERMESVVQPVVGSPTLSSAASPGPPMESADNRKSSTNRRRTTSNSRHRRDTYSEESPCLHEVLHFSNSAVGEVLVHRGKCIGESERLGRSVYHALNATSGEFAVVYEWILRWSKKIGKFFTSQETEKIEKCKKQIHGAESELNSLLKLQHPNLVHYQALSCTEREDCLVVNLLAEYVPGCSLAHSLSTSTPVPVDELRHHATQLLSALDYLHSNSVVHKQLGASSVLLDSQGNVRLMDYSLAKRLAEVCREDVFEQAHVRFSEDTLPTRTGKKGDIWSLGLLILALSQGREVHEYPVTVPSGLPADLQDFLKKCVCLNDAERWTTQQLLDHSFLRPPSPKSLPPCQEPSPEDLGVDFASTVIPRAHLLGGTFCTVVPKQFSRYFSEFEELQLLGKGAFGAVIKVQNKLDGCYYAVKRIQVNPGSKQFRRIKGEVTLLSRLNHENIVRYYNAWIERHETPSTGVLSSDSSEPPSTPERPPARRRVNELGLLDNVEDDAPPPALASSVEWSTSLERSSSAKCKTADSSDDDDDDDDDDDEEADVFCPSFLPSNSDSESDIIFDNGDASKDSVVQDELMKKKAVDTAESTDSEKPPLIAHYLYIQMEYCEKSTLRDTIDQGLHRDCSRLWRLFREILDGIAYIHEQGMIHRDLKPVNIFLDSHDHVKIGDFGLATDHPATAASEKLEIDDNNSALVLKSDPTGNMTGMVGTALYVSPEVQGNTKATYNQKVDLFSLGIILFEMSYRPMATASERITVLSQLRKESIDFPEDFGDYESGAQKKVICWLLNHDPARRPTAVELLKSDLLPPPQMEESELHEVLQHTMANVMGKAYRTMVNQLFSQNPSHVMDYTYDIDMHKGSFNISSAKLQQYVYETITRVFRKHGAVRLQTPLFLPRNRKLYEGCELACFMDHSGMLVTLPYDLRVSFARFVGKNNVSHVKRYSIERVFRPRKLDRAHPRELLECAFDIVVPVTGSLLPEAETIYTISEVIQEFCALQERNYTIYLNHTSLLRAVLLHIGVPEDKLNQASNILCDAMSEKLTKREVEAKFCNLSLSNNSLQTLYKFIEQKGELQELVPLINSLTKQKTAVVTQLAKQGLKDLEELTGLLKKLGVKLQVVVNLGLVYKVQHHCGVIFQFVAFIKKRKRTVPDIVAAGGRYDHLIVQFRAPAATAPVPSAVGASIALDKICTAVAAMEEPPLISSCDVLVVPVGHTSLGRAITATKKLWTAGVSADLVYDLSQSQETLMEQCRLAGITFMVLVSDKEGSYFKVKTFEKDRQLEKRIPDSELVDHIIQKLISSRTKLSEERGREISEGTSLQNPKGSLLVNSGSSEQHGGSAAMSMNVNLVTPDKVSASTRRRYETQIQTRLQNLGSNLQNKSNDIEVLAVDLQKETLINFLSLEFDGEEQFNISVKHLLSRLPKQRYLKSICEEIHRFKMIKRVAVVVLYSYRDDYYKILL</sequence>
<dbReference type="PANTHER" id="PTHR11042">
    <property type="entry name" value="EUKARYOTIC TRANSLATION INITIATION FACTOR 2-ALPHA KINASE EIF2-ALPHA KINASE -RELATED"/>
    <property type="match status" value="1"/>
</dbReference>
<organism evidence="33 34">
    <name type="scientific">Astyanax mexicanus</name>
    <name type="common">Blind cave fish</name>
    <name type="synonym">Astyanax fasciatus mexicanus</name>
    <dbReference type="NCBI Taxonomy" id="7994"/>
    <lineage>
        <taxon>Eukaryota</taxon>
        <taxon>Metazoa</taxon>
        <taxon>Chordata</taxon>
        <taxon>Craniata</taxon>
        <taxon>Vertebrata</taxon>
        <taxon>Euteleostomi</taxon>
        <taxon>Actinopterygii</taxon>
        <taxon>Neopterygii</taxon>
        <taxon>Teleostei</taxon>
        <taxon>Ostariophysi</taxon>
        <taxon>Characiformes</taxon>
        <taxon>Characoidei</taxon>
        <taxon>Acestrorhamphidae</taxon>
        <taxon>Acestrorhamphinae</taxon>
        <taxon>Astyanax</taxon>
    </lineage>
</organism>
<evidence type="ECO:0000256" key="24">
    <source>
        <dbReference type="ARBA" id="ARBA00073598"/>
    </source>
</evidence>
<evidence type="ECO:0000256" key="28">
    <source>
        <dbReference type="PIRSR" id="PIRSR000660-2"/>
    </source>
</evidence>
<evidence type="ECO:0000256" key="7">
    <source>
        <dbReference type="ARBA" id="ARBA00022679"/>
    </source>
</evidence>
<evidence type="ECO:0000256" key="11">
    <source>
        <dbReference type="ARBA" id="ARBA00022840"/>
    </source>
</evidence>
<evidence type="ECO:0000256" key="30">
    <source>
        <dbReference type="SAM" id="MobiDB-lite"/>
    </source>
</evidence>
<dbReference type="InterPro" id="IPR024435">
    <property type="entry name" value="HisRS-related_dom"/>
</dbReference>
<keyword evidence="13" id="KW-0694">RNA-binding</keyword>
<dbReference type="Gene3D" id="3.40.50.800">
    <property type="entry name" value="Anticodon-binding domain"/>
    <property type="match status" value="1"/>
</dbReference>
<dbReference type="GO" id="GO:0034198">
    <property type="term" value="P:cellular response to amino acid starvation"/>
    <property type="evidence" value="ECO:0007669"/>
    <property type="project" value="UniProtKB-ARBA"/>
</dbReference>
<keyword evidence="10" id="KW-0338">Growth arrest</keyword>
<evidence type="ECO:0000259" key="31">
    <source>
        <dbReference type="PROSITE" id="PS50011"/>
    </source>
</evidence>
<proteinExistence type="inferred from homology"/>
<dbReference type="GO" id="GO:0005737">
    <property type="term" value="C:cytoplasm"/>
    <property type="evidence" value="ECO:0007669"/>
    <property type="project" value="UniProtKB-SubCell"/>
</dbReference>
<dbReference type="InterPro" id="IPR017441">
    <property type="entry name" value="Protein_kinase_ATP_BS"/>
</dbReference>
<evidence type="ECO:0000256" key="1">
    <source>
        <dbReference type="ARBA" id="ARBA00004496"/>
    </source>
</evidence>
<dbReference type="SUPFAM" id="SSF55681">
    <property type="entry name" value="Class II aaRS and biotin synthetases"/>
    <property type="match status" value="1"/>
</dbReference>
<feature type="region of interest" description="Disordered" evidence="30">
    <location>
        <begin position="664"/>
        <end position="768"/>
    </location>
</feature>
<evidence type="ECO:0000256" key="3">
    <source>
        <dbReference type="ARBA" id="ARBA00022490"/>
    </source>
</evidence>
<dbReference type="Gene3D" id="3.30.930.10">
    <property type="entry name" value="Bira Bifunctional Protein, Domain 2"/>
    <property type="match status" value="1"/>
</dbReference>
<dbReference type="SUPFAM" id="SSF54495">
    <property type="entry name" value="UBC-like"/>
    <property type="match status" value="1"/>
</dbReference>
<accession>A0A8T2LE47</accession>
<comment type="subunit">
    <text evidence="23">Homodimer; homodimerization is important for kinase activation by uncharged tRNAs. Interacts with GCN1; this interaction stimulates EIF2AK4/GCN2 kinase activity and is impaired by IMPACT upon a variety of stress conditions, such as amino acid depletion, UV-C irradiation, proteasome inhibitor treatment and glucose deprivation. Interacts with DNAJC3; this interaction inhibits EIF2AK4/GCN2 kinase activity during endoplasmic reticulum (ER), hypothermic and amino acid-starving stress conditions. Interacts with MAP3K20; activates EIF2AK4/GCN2 kinase activity in response to moderate ribotoxic stress.</text>
</comment>
<evidence type="ECO:0000256" key="19">
    <source>
        <dbReference type="ARBA" id="ARBA00023306"/>
    </source>
</evidence>
<evidence type="ECO:0000256" key="14">
    <source>
        <dbReference type="ARBA" id="ARBA00022902"/>
    </source>
</evidence>
<feature type="compositionally biased region" description="Polar residues" evidence="30">
    <location>
        <begin position="710"/>
        <end position="723"/>
    </location>
</feature>
<dbReference type="Gene3D" id="3.30.200.20">
    <property type="entry name" value="Phosphorylase Kinase, domain 1"/>
    <property type="match status" value="1"/>
</dbReference>
<keyword evidence="4" id="KW-0723">Serine/threonine-protein kinase</keyword>
<feature type="binding site" evidence="28 29">
    <location>
        <position position="620"/>
    </location>
    <ligand>
        <name>ATP</name>
        <dbReference type="ChEBI" id="CHEBI:30616"/>
    </ligand>
</feature>
<evidence type="ECO:0000256" key="8">
    <source>
        <dbReference type="ARBA" id="ARBA00022741"/>
    </source>
</evidence>
<dbReference type="InterPro" id="IPR041715">
    <property type="entry name" value="HisRS-like_core"/>
</dbReference>
<protein>
    <recommendedName>
        <fullName evidence="24">eIF-2-alpha kinase GCN2</fullName>
        <ecNumber evidence="2">2.7.11.1</ecNumber>
    </recommendedName>
    <alternativeName>
        <fullName evidence="25">Eukaryotic translation initiation factor 2-alpha kinase 4</fullName>
    </alternativeName>
    <alternativeName>
        <fullName evidence="26">GCN2-like protein</fullName>
    </alternativeName>
</protein>
<feature type="domain" description="RWD" evidence="32">
    <location>
        <begin position="23"/>
        <end position="136"/>
    </location>
</feature>
<dbReference type="Pfam" id="PF13393">
    <property type="entry name" value="tRNA-synt_His"/>
    <property type="match status" value="1"/>
</dbReference>
<dbReference type="GO" id="GO:0005634">
    <property type="term" value="C:nucleus"/>
    <property type="evidence" value="ECO:0007669"/>
    <property type="project" value="TreeGrafter"/>
</dbReference>
<evidence type="ECO:0000256" key="25">
    <source>
        <dbReference type="ARBA" id="ARBA00076428"/>
    </source>
</evidence>
<comment type="caution">
    <text evidence="33">The sequence shown here is derived from an EMBL/GenBank/DDBJ whole genome shotgun (WGS) entry which is preliminary data.</text>
</comment>
<dbReference type="Proteomes" id="UP000752171">
    <property type="component" value="Unassembled WGS sequence"/>
</dbReference>
<keyword evidence="14" id="KW-0524">Neurogenesis</keyword>
<dbReference type="SMART" id="SM00591">
    <property type="entry name" value="RWD"/>
    <property type="match status" value="1"/>
</dbReference>
<keyword evidence="12" id="KW-0810">Translation regulation</keyword>
<dbReference type="FunFam" id="1.10.510.10:FF:000338">
    <property type="entry name" value="Eukaryotic translation initiation factor 2-alpha kinase"/>
    <property type="match status" value="1"/>
</dbReference>
<comment type="catalytic activity">
    <reaction evidence="21">
        <text>L-threonyl-[protein] + ATP = O-phospho-L-threonyl-[protein] + ADP + H(+)</text>
        <dbReference type="Rhea" id="RHEA:46608"/>
        <dbReference type="Rhea" id="RHEA-COMP:11060"/>
        <dbReference type="Rhea" id="RHEA-COMP:11605"/>
        <dbReference type="ChEBI" id="CHEBI:15378"/>
        <dbReference type="ChEBI" id="CHEBI:30013"/>
        <dbReference type="ChEBI" id="CHEBI:30616"/>
        <dbReference type="ChEBI" id="CHEBI:61977"/>
        <dbReference type="ChEBI" id="CHEBI:456216"/>
        <dbReference type="EC" id="2.7.11.1"/>
    </reaction>
</comment>
<dbReference type="GO" id="GO:0004694">
    <property type="term" value="F:eukaryotic translation initiation factor 2alpha kinase activity"/>
    <property type="evidence" value="ECO:0007669"/>
    <property type="project" value="InterPro"/>
</dbReference>
<dbReference type="InterPro" id="IPR050339">
    <property type="entry name" value="CC_SR_Kinase"/>
</dbReference>
<evidence type="ECO:0000256" key="4">
    <source>
        <dbReference type="ARBA" id="ARBA00022527"/>
    </source>
</evidence>
<reference evidence="33 34" key="1">
    <citation type="submission" date="2021-07" db="EMBL/GenBank/DDBJ databases">
        <authorList>
            <person name="Imarazene B."/>
            <person name="Zahm M."/>
            <person name="Klopp C."/>
            <person name="Cabau C."/>
            <person name="Beille S."/>
            <person name="Jouanno E."/>
            <person name="Castinel A."/>
            <person name="Lluch J."/>
            <person name="Gil L."/>
            <person name="Kuchtly C."/>
            <person name="Lopez Roques C."/>
            <person name="Donnadieu C."/>
            <person name="Parrinello H."/>
            <person name="Journot L."/>
            <person name="Du K."/>
            <person name="Schartl M."/>
            <person name="Retaux S."/>
            <person name="Guiguen Y."/>
        </authorList>
    </citation>
    <scope>NUCLEOTIDE SEQUENCE [LARGE SCALE GENOMIC DNA]</scope>
    <source>
        <strain evidence="33">Pach_M1</strain>
        <tissue evidence="33">Testis</tissue>
    </source>
</reference>
<dbReference type="OrthoDB" id="6778822at2759"/>
<evidence type="ECO:0000259" key="32">
    <source>
        <dbReference type="PROSITE" id="PS50908"/>
    </source>
</evidence>
<comment type="subcellular location">
    <subcellularLocation>
        <location evidence="1">Cytoplasm</location>
    </subcellularLocation>
</comment>
<name>A0A8T2LE47_ASTMX</name>
<keyword evidence="3" id="KW-0963">Cytoplasm</keyword>
<keyword evidence="5" id="KW-0597">Phosphoprotein</keyword>
<dbReference type="Pfam" id="PF12745">
    <property type="entry name" value="HGTP_anticodon2"/>
    <property type="match status" value="1"/>
</dbReference>
<evidence type="ECO:0000256" key="10">
    <source>
        <dbReference type="ARBA" id="ARBA00022810"/>
    </source>
</evidence>
<feature type="domain" description="Protein kinase" evidence="31">
    <location>
        <begin position="591"/>
        <end position="1008"/>
    </location>
</feature>
<dbReference type="FunFam" id="3.40.50.800:FF:000009">
    <property type="entry name" value="Eukaryotic translation initiation factor 2-alpha kinase"/>
    <property type="match status" value="1"/>
</dbReference>
<dbReference type="PROSITE" id="PS50011">
    <property type="entry name" value="PROTEIN_KINASE_DOM"/>
    <property type="match status" value="2"/>
</dbReference>
<dbReference type="Gene3D" id="3.10.110.10">
    <property type="entry name" value="Ubiquitin Conjugating Enzyme"/>
    <property type="match status" value="1"/>
</dbReference>
<feature type="domain" description="Protein kinase" evidence="31">
    <location>
        <begin position="295"/>
        <end position="538"/>
    </location>
</feature>
<dbReference type="CDD" id="cd23823">
    <property type="entry name" value="RWD_GCN2"/>
    <property type="match status" value="1"/>
</dbReference>
<dbReference type="InterPro" id="IPR000719">
    <property type="entry name" value="Prot_kinase_dom"/>
</dbReference>
<evidence type="ECO:0000256" key="6">
    <source>
        <dbReference type="ARBA" id="ARBA00022555"/>
    </source>
</evidence>
<evidence type="ECO:0000313" key="33">
    <source>
        <dbReference type="EMBL" id="KAG9268185.1"/>
    </source>
</evidence>